<dbReference type="Proteomes" id="UP000801492">
    <property type="component" value="Unassembled WGS sequence"/>
</dbReference>
<dbReference type="InterPro" id="IPR050863">
    <property type="entry name" value="CenT-Element_Derived"/>
</dbReference>
<dbReference type="OrthoDB" id="8187571at2759"/>
<dbReference type="GO" id="GO:0005634">
    <property type="term" value="C:nucleus"/>
    <property type="evidence" value="ECO:0007669"/>
    <property type="project" value="TreeGrafter"/>
</dbReference>
<organism evidence="3 4">
    <name type="scientific">Ignelater luminosus</name>
    <name type="common">Cucubano</name>
    <name type="synonym">Pyrophorus luminosus</name>
    <dbReference type="NCBI Taxonomy" id="2038154"/>
    <lineage>
        <taxon>Eukaryota</taxon>
        <taxon>Metazoa</taxon>
        <taxon>Ecdysozoa</taxon>
        <taxon>Arthropoda</taxon>
        <taxon>Hexapoda</taxon>
        <taxon>Insecta</taxon>
        <taxon>Pterygota</taxon>
        <taxon>Neoptera</taxon>
        <taxon>Endopterygota</taxon>
        <taxon>Coleoptera</taxon>
        <taxon>Polyphaga</taxon>
        <taxon>Elateriformia</taxon>
        <taxon>Elateroidea</taxon>
        <taxon>Elateridae</taxon>
        <taxon>Agrypninae</taxon>
        <taxon>Pyrophorini</taxon>
        <taxon>Ignelater</taxon>
    </lineage>
</organism>
<dbReference type="AlphaFoldDB" id="A0A8K0C4B7"/>
<dbReference type="InterPro" id="IPR004875">
    <property type="entry name" value="DDE_SF_endonuclease_dom"/>
</dbReference>
<feature type="compositionally biased region" description="Basic and acidic residues" evidence="1">
    <location>
        <begin position="429"/>
        <end position="438"/>
    </location>
</feature>
<dbReference type="PANTHER" id="PTHR19303:SF74">
    <property type="entry name" value="POGO TRANSPOSABLE ELEMENT WITH KRAB DOMAIN"/>
    <property type="match status" value="1"/>
</dbReference>
<proteinExistence type="predicted"/>
<evidence type="ECO:0000313" key="3">
    <source>
        <dbReference type="EMBL" id="KAF2880295.1"/>
    </source>
</evidence>
<protein>
    <recommendedName>
        <fullName evidence="2">DDE-1 domain-containing protein</fullName>
    </recommendedName>
</protein>
<dbReference type="PANTHER" id="PTHR19303">
    <property type="entry name" value="TRANSPOSON"/>
    <property type="match status" value="1"/>
</dbReference>
<evidence type="ECO:0000256" key="1">
    <source>
        <dbReference type="SAM" id="MobiDB-lite"/>
    </source>
</evidence>
<feature type="compositionally biased region" description="Low complexity" evidence="1">
    <location>
        <begin position="412"/>
        <end position="426"/>
    </location>
</feature>
<sequence length="438" mass="48933">MIHKPRKPTNETSSCCPISLLPIPSPATIYRTTAECEQGIPYLSLPKSGRPKAQSRATANRLIKTTKKNRVGASYGKLARRFRTSYKTELGFGLTVKKIRSTAYELAKTENEQDQLNNISMASKWWCASFKSKKENLSAYRASMGNSYMINDYFDKLNDLLTKLGIKENKPGQVWNVDETGLSYVLKDGKIVTPIGKRYVYKRAYEERGETHSVVGCACADGTWAPPLIVFKRKRWSETNETDKLPNSVVTLSPNGWISSKLFIPWFHHFVNSIPSQRPVVLLLDSHGSYISPTILSLARENQIYLLTLSAHCSHLLQPLDVGVYRSLKANWRDAVSADALAPSKLTEKNNHTASVSTVDQILKRPVPSATNKQKRVTDSSAKCLIPVEEIYGVRSTFPNKKSQSKKITPKTSSSVPASSSAVPTSVNGKEDDLWKWF</sequence>
<dbReference type="EMBL" id="VTPC01090988">
    <property type="protein sequence ID" value="KAF2880295.1"/>
    <property type="molecule type" value="Genomic_DNA"/>
</dbReference>
<keyword evidence="4" id="KW-1185">Reference proteome</keyword>
<dbReference type="GO" id="GO:0003677">
    <property type="term" value="F:DNA binding"/>
    <property type="evidence" value="ECO:0007669"/>
    <property type="project" value="TreeGrafter"/>
</dbReference>
<feature type="region of interest" description="Disordered" evidence="1">
    <location>
        <begin position="400"/>
        <end position="438"/>
    </location>
</feature>
<accession>A0A8K0C4B7</accession>
<dbReference type="Pfam" id="PF03184">
    <property type="entry name" value="DDE_1"/>
    <property type="match status" value="1"/>
</dbReference>
<gene>
    <name evidence="3" type="ORF">ILUMI_25872</name>
</gene>
<feature type="domain" description="DDE-1" evidence="2">
    <location>
        <begin position="214"/>
        <end position="355"/>
    </location>
</feature>
<evidence type="ECO:0000259" key="2">
    <source>
        <dbReference type="Pfam" id="PF03184"/>
    </source>
</evidence>
<name>A0A8K0C4B7_IGNLU</name>
<evidence type="ECO:0000313" key="4">
    <source>
        <dbReference type="Proteomes" id="UP000801492"/>
    </source>
</evidence>
<reference evidence="3" key="1">
    <citation type="submission" date="2019-08" db="EMBL/GenBank/DDBJ databases">
        <title>The genome of the North American firefly Photinus pyralis.</title>
        <authorList>
            <consortium name="Photinus pyralis genome working group"/>
            <person name="Fallon T.R."/>
            <person name="Sander Lower S.E."/>
            <person name="Weng J.-K."/>
        </authorList>
    </citation>
    <scope>NUCLEOTIDE SEQUENCE</scope>
    <source>
        <strain evidence="3">TRF0915ILg1</strain>
        <tissue evidence="3">Whole body</tissue>
    </source>
</reference>
<comment type="caution">
    <text evidence="3">The sequence shown here is derived from an EMBL/GenBank/DDBJ whole genome shotgun (WGS) entry which is preliminary data.</text>
</comment>